<comment type="caution">
    <text evidence="3">The sequence shown here is derived from an EMBL/GenBank/DDBJ whole genome shotgun (WGS) entry which is preliminary data.</text>
</comment>
<evidence type="ECO:0008006" key="5">
    <source>
        <dbReference type="Google" id="ProtNLM"/>
    </source>
</evidence>
<keyword evidence="1 2" id="KW-0732">Signal</keyword>
<dbReference type="PANTHER" id="PTHR43037:SF1">
    <property type="entry name" value="BLL1128 PROTEIN"/>
    <property type="match status" value="1"/>
</dbReference>
<dbReference type="RefSeq" id="WP_344485858.1">
    <property type="nucleotide sequence ID" value="NZ_BAAAQF010000006.1"/>
</dbReference>
<sequence length="276" mass="27831">MRPLTLAAAALACAALLGACAESPDEAADAAPSPEPVECETGEFTRVEHLPLGEHSYSMSFPCTEEPLAAVIALHGMPGSGAAVQTASGLDGLAESEGFIAVYPSDPEQQWDAAASGADTDFLGALVDELVAARGADPDRIYLAGFSNGGDMAVAAAVGLGDRIAGAAAVVPSGTGGVLGSVATVATPVPLIAFIGESDPRVAGASALATWRDESGCAASGTDAGEGWSSETWACEGGVPMVEYLVDGGHEWFGSERAPVPLWASRTMWEFFTGLG</sequence>
<feature type="chain" id="PRO_5047048277" description="Polyhydroxybutyrate depolymerase" evidence="2">
    <location>
        <begin position="22"/>
        <end position="276"/>
    </location>
</feature>
<dbReference type="SUPFAM" id="SSF53474">
    <property type="entry name" value="alpha/beta-Hydrolases"/>
    <property type="match status" value="1"/>
</dbReference>
<accession>A0ABN2GQ81</accession>
<feature type="signal peptide" evidence="2">
    <location>
        <begin position="1"/>
        <end position="21"/>
    </location>
</feature>
<protein>
    <recommendedName>
        <fullName evidence="5">Polyhydroxybutyrate depolymerase</fullName>
    </recommendedName>
</protein>
<dbReference type="Proteomes" id="UP001499851">
    <property type="component" value="Unassembled WGS sequence"/>
</dbReference>
<proteinExistence type="predicted"/>
<gene>
    <name evidence="3" type="ORF">GCM10009830_21940</name>
</gene>
<dbReference type="PROSITE" id="PS51257">
    <property type="entry name" value="PROKAR_LIPOPROTEIN"/>
    <property type="match status" value="1"/>
</dbReference>
<organism evidence="3 4">
    <name type="scientific">Glycomyces endophyticus</name>
    <dbReference type="NCBI Taxonomy" id="480996"/>
    <lineage>
        <taxon>Bacteria</taxon>
        <taxon>Bacillati</taxon>
        <taxon>Actinomycetota</taxon>
        <taxon>Actinomycetes</taxon>
        <taxon>Glycomycetales</taxon>
        <taxon>Glycomycetaceae</taxon>
        <taxon>Glycomyces</taxon>
    </lineage>
</organism>
<name>A0ABN2GQ81_9ACTN</name>
<evidence type="ECO:0000256" key="2">
    <source>
        <dbReference type="SAM" id="SignalP"/>
    </source>
</evidence>
<evidence type="ECO:0000313" key="4">
    <source>
        <dbReference type="Proteomes" id="UP001499851"/>
    </source>
</evidence>
<dbReference type="InterPro" id="IPR029058">
    <property type="entry name" value="AB_hydrolase_fold"/>
</dbReference>
<dbReference type="InterPro" id="IPR050955">
    <property type="entry name" value="Plant_Biomass_Hydrol_Est"/>
</dbReference>
<dbReference type="PANTHER" id="PTHR43037">
    <property type="entry name" value="UNNAMED PRODUCT-RELATED"/>
    <property type="match status" value="1"/>
</dbReference>
<dbReference type="EMBL" id="BAAAQF010000006">
    <property type="protein sequence ID" value="GAA1674995.1"/>
    <property type="molecule type" value="Genomic_DNA"/>
</dbReference>
<dbReference type="Gene3D" id="3.40.50.1820">
    <property type="entry name" value="alpha/beta hydrolase"/>
    <property type="match status" value="1"/>
</dbReference>
<reference evidence="3 4" key="1">
    <citation type="journal article" date="2019" name="Int. J. Syst. Evol. Microbiol.">
        <title>The Global Catalogue of Microorganisms (GCM) 10K type strain sequencing project: providing services to taxonomists for standard genome sequencing and annotation.</title>
        <authorList>
            <consortium name="The Broad Institute Genomics Platform"/>
            <consortium name="The Broad Institute Genome Sequencing Center for Infectious Disease"/>
            <person name="Wu L."/>
            <person name="Ma J."/>
        </authorList>
    </citation>
    <scope>NUCLEOTIDE SEQUENCE [LARGE SCALE GENOMIC DNA]</scope>
    <source>
        <strain evidence="3 4">JCM 16001</strain>
    </source>
</reference>
<evidence type="ECO:0000256" key="1">
    <source>
        <dbReference type="ARBA" id="ARBA00022729"/>
    </source>
</evidence>
<keyword evidence="4" id="KW-1185">Reference proteome</keyword>
<evidence type="ECO:0000313" key="3">
    <source>
        <dbReference type="EMBL" id="GAA1674995.1"/>
    </source>
</evidence>